<protein>
    <submittedName>
        <fullName evidence="3">Flagellar hook-length control protein FliK</fullName>
    </submittedName>
</protein>
<evidence type="ECO:0000313" key="4">
    <source>
        <dbReference type="Proteomes" id="UP000281647"/>
    </source>
</evidence>
<accession>A0A432V5W0</accession>
<feature type="region of interest" description="Disordered" evidence="1">
    <location>
        <begin position="369"/>
        <end position="440"/>
    </location>
</feature>
<dbReference type="OrthoDB" id="8117459at2"/>
<feature type="compositionally biased region" description="Gly residues" evidence="1">
    <location>
        <begin position="399"/>
        <end position="411"/>
    </location>
</feature>
<dbReference type="AlphaFoldDB" id="A0A432V5W0"/>
<sequence>MTMPISNAPAGAALAKTGTDKHGSKDWSGNDAFGALIRVPTRTKALPQKPGVAAEPTRLQLFQPVGKLEDAFGKTPGNDSILDETPAEIDANADRPDPETAKDNSIKLPAAHSDPVSADTNAAQPQIAASDQPRMNKEPGGNPARGLPAAAAPTGTTVADKARVMSGTAAAASSNSMPEMPGAKFPAARPEIIHVTHPAQQGETTISDIERTLQSLGDELRTTTAASGVDQPRTSTPGRLGDWKGERFTVVAQQNIPAPVAQPTATTASALVSMLAGDPGWREAAAPAFQPLAARPNLSSAHSLKIQLHPAELGMVTASLRLTGEHMTVELRVENQDAYQRLNADSEIIVKSMRALGLDIDKVTVQQPQPGAQTQTRADGPASSSSSFTARGQDMSGQAGSGGSAGGGGHQSGRSGSDATQGSGNAASNASDRAGSDIYI</sequence>
<reference evidence="3 4" key="1">
    <citation type="submission" date="2018-11" db="EMBL/GenBank/DDBJ databases">
        <title>Pseudaminobacter arsenicus sp. nov., an arsenic-resistant bacterium isolated from arsenic-rich aquifers.</title>
        <authorList>
            <person name="Mu Y."/>
        </authorList>
    </citation>
    <scope>NUCLEOTIDE SEQUENCE [LARGE SCALE GENOMIC DNA]</scope>
    <source>
        <strain evidence="3 4">CB3</strain>
    </source>
</reference>
<keyword evidence="3" id="KW-0966">Cell projection</keyword>
<dbReference type="Proteomes" id="UP000281647">
    <property type="component" value="Unassembled WGS sequence"/>
</dbReference>
<evidence type="ECO:0000313" key="3">
    <source>
        <dbReference type="EMBL" id="RUM97535.1"/>
    </source>
</evidence>
<evidence type="ECO:0000259" key="2">
    <source>
        <dbReference type="Pfam" id="PF02120"/>
    </source>
</evidence>
<dbReference type="CDD" id="cd17470">
    <property type="entry name" value="T3SS_Flik_C"/>
    <property type="match status" value="1"/>
</dbReference>
<name>A0A432V5W0_9HYPH</name>
<keyword evidence="3" id="KW-0969">Cilium</keyword>
<keyword evidence="3" id="KW-0282">Flagellum</keyword>
<dbReference type="Pfam" id="PF02120">
    <property type="entry name" value="Flg_hook"/>
    <property type="match status" value="1"/>
</dbReference>
<feature type="compositionally biased region" description="Polar residues" evidence="1">
    <location>
        <begin position="369"/>
        <end position="390"/>
    </location>
</feature>
<feature type="region of interest" description="Disordered" evidence="1">
    <location>
        <begin position="1"/>
        <end position="31"/>
    </location>
</feature>
<feature type="domain" description="Flagellar hook-length control protein-like C-terminal" evidence="2">
    <location>
        <begin position="301"/>
        <end position="372"/>
    </location>
</feature>
<feature type="compositionally biased region" description="Polar residues" evidence="1">
    <location>
        <begin position="118"/>
        <end position="129"/>
    </location>
</feature>
<evidence type="ECO:0000256" key="1">
    <source>
        <dbReference type="SAM" id="MobiDB-lite"/>
    </source>
</evidence>
<proteinExistence type="predicted"/>
<feature type="region of interest" description="Disordered" evidence="1">
    <location>
        <begin position="69"/>
        <end position="182"/>
    </location>
</feature>
<feature type="compositionally biased region" description="Low complexity" evidence="1">
    <location>
        <begin position="139"/>
        <end position="159"/>
    </location>
</feature>
<gene>
    <name evidence="3" type="ORF">EET67_12860</name>
</gene>
<keyword evidence="4" id="KW-1185">Reference proteome</keyword>
<organism evidence="3 4">
    <name type="scientific">Borborobacter arsenicus</name>
    <dbReference type="NCBI Taxonomy" id="1851146"/>
    <lineage>
        <taxon>Bacteria</taxon>
        <taxon>Pseudomonadati</taxon>
        <taxon>Pseudomonadota</taxon>
        <taxon>Alphaproteobacteria</taxon>
        <taxon>Hyphomicrobiales</taxon>
        <taxon>Phyllobacteriaceae</taxon>
        <taxon>Borborobacter</taxon>
    </lineage>
</organism>
<dbReference type="RefSeq" id="WP_128627127.1">
    <property type="nucleotide sequence ID" value="NZ_RKST01000011.1"/>
</dbReference>
<dbReference type="Gene3D" id="3.30.750.140">
    <property type="match status" value="1"/>
</dbReference>
<dbReference type="InterPro" id="IPR021136">
    <property type="entry name" value="Flagellar_hook_control-like_C"/>
</dbReference>
<dbReference type="InterPro" id="IPR038610">
    <property type="entry name" value="FliK-like_C_sf"/>
</dbReference>
<feature type="compositionally biased region" description="Polar residues" evidence="1">
    <location>
        <begin position="418"/>
        <end position="431"/>
    </location>
</feature>
<comment type="caution">
    <text evidence="3">The sequence shown here is derived from an EMBL/GenBank/DDBJ whole genome shotgun (WGS) entry which is preliminary data.</text>
</comment>
<feature type="compositionally biased region" description="Basic and acidic residues" evidence="1">
    <location>
        <begin position="92"/>
        <end position="105"/>
    </location>
</feature>
<dbReference type="EMBL" id="RKST01000011">
    <property type="protein sequence ID" value="RUM97535.1"/>
    <property type="molecule type" value="Genomic_DNA"/>
</dbReference>